<sequence>MNIDRMAVQNSIFYWMQRTVKEKGCIATTGQVAIGSTRGIVRQDNQDRAAVVTFYPSDKLSETVNVAVLCDGIGGLQDGANAAALAISAFVSQLVGLSDDNLKGQLSFAANKANGEVFAKYKGRGGCTLSAVSITKAGPVEIVNYGDSRVYLQNGNGLVQLSTDDTLDGQLAKMDRHVGVSLPEFKHLVQFIGMEGEIDTSSIDINKIKDGDQILIVSDGVYGVEFQFMEKILLNSNSAESSIKKLLLLSEWVGGVDNATAIILPAFSFIDEYESIPHGMFEITTWSSGCFFSIVEMNKQHFVSTPNVYVAADLHNPADKMKMSQKAKRKRITKNKQKLSGPEEQTKSKGEVSQLKIEFNDGEVD</sequence>
<feature type="domain" description="PPM-type phosphatase" evidence="2">
    <location>
        <begin position="31"/>
        <end position="266"/>
    </location>
</feature>
<dbReference type="RefSeq" id="WP_296935094.1">
    <property type="nucleotide sequence ID" value="NZ_LT598928.1"/>
</dbReference>
<dbReference type="SMART" id="SM00332">
    <property type="entry name" value="PP2Cc"/>
    <property type="match status" value="1"/>
</dbReference>
<dbReference type="InterPro" id="IPR036457">
    <property type="entry name" value="PPM-type-like_dom_sf"/>
</dbReference>
<feature type="region of interest" description="Disordered" evidence="1">
    <location>
        <begin position="320"/>
        <end position="365"/>
    </location>
</feature>
<evidence type="ECO:0000313" key="3">
    <source>
        <dbReference type="EMBL" id="SBV95246.1"/>
    </source>
</evidence>
<proteinExistence type="predicted"/>
<accession>A0A212J745</accession>
<dbReference type="InterPro" id="IPR001932">
    <property type="entry name" value="PPM-type_phosphatase-like_dom"/>
</dbReference>
<name>A0A212J745_9BACT</name>
<dbReference type="EMBL" id="FLUP01000001">
    <property type="protein sequence ID" value="SBV95246.1"/>
    <property type="molecule type" value="Genomic_DNA"/>
</dbReference>
<gene>
    <name evidence="3" type="ORF">KM92DES2_10637</name>
</gene>
<protein>
    <recommendedName>
        <fullName evidence="2">PPM-type phosphatase domain-containing protein</fullName>
    </recommendedName>
</protein>
<evidence type="ECO:0000256" key="1">
    <source>
        <dbReference type="SAM" id="MobiDB-lite"/>
    </source>
</evidence>
<dbReference type="AlphaFoldDB" id="A0A212J745"/>
<dbReference type="Gene3D" id="3.60.40.10">
    <property type="entry name" value="PPM-type phosphatase domain"/>
    <property type="match status" value="1"/>
</dbReference>
<organism evidence="3">
    <name type="scientific">uncultured Desulfovibrio sp</name>
    <dbReference type="NCBI Taxonomy" id="167968"/>
    <lineage>
        <taxon>Bacteria</taxon>
        <taxon>Pseudomonadati</taxon>
        <taxon>Thermodesulfobacteriota</taxon>
        <taxon>Desulfovibrionia</taxon>
        <taxon>Desulfovibrionales</taxon>
        <taxon>Desulfovibrionaceae</taxon>
        <taxon>Desulfovibrio</taxon>
        <taxon>environmental samples</taxon>
    </lineage>
</organism>
<reference evidence="3" key="1">
    <citation type="submission" date="2016-04" db="EMBL/GenBank/DDBJ databases">
        <authorList>
            <person name="Evans L.H."/>
            <person name="Alamgir A."/>
            <person name="Owens N."/>
            <person name="Weber N.D."/>
            <person name="Virtaneva K."/>
            <person name="Barbian K."/>
            <person name="Babar A."/>
            <person name="Rosenke K."/>
        </authorList>
    </citation>
    <scope>NUCLEOTIDE SEQUENCE</scope>
    <source>
        <strain evidence="3">92-2</strain>
    </source>
</reference>
<dbReference type="PROSITE" id="PS51746">
    <property type="entry name" value="PPM_2"/>
    <property type="match status" value="1"/>
</dbReference>
<evidence type="ECO:0000259" key="2">
    <source>
        <dbReference type="PROSITE" id="PS51746"/>
    </source>
</evidence>
<feature type="compositionally biased region" description="Basic residues" evidence="1">
    <location>
        <begin position="323"/>
        <end position="337"/>
    </location>
</feature>
<dbReference type="SUPFAM" id="SSF81606">
    <property type="entry name" value="PP2C-like"/>
    <property type="match status" value="1"/>
</dbReference>